<gene>
    <name evidence="2" type="ORF">CEP52_002650</name>
</gene>
<feature type="compositionally biased region" description="Acidic residues" evidence="1">
    <location>
        <begin position="210"/>
        <end position="234"/>
    </location>
</feature>
<feature type="compositionally biased region" description="Polar residues" evidence="1">
    <location>
        <begin position="1608"/>
        <end position="1624"/>
    </location>
</feature>
<feature type="compositionally biased region" description="Acidic residues" evidence="1">
    <location>
        <begin position="1818"/>
        <end position="1835"/>
    </location>
</feature>
<keyword evidence="3" id="KW-1185">Reference proteome</keyword>
<feature type="compositionally biased region" description="Low complexity" evidence="1">
    <location>
        <begin position="1678"/>
        <end position="1687"/>
    </location>
</feature>
<evidence type="ECO:0000313" key="3">
    <source>
        <dbReference type="Proteomes" id="UP000287144"/>
    </source>
</evidence>
<feature type="region of interest" description="Disordered" evidence="1">
    <location>
        <begin position="1947"/>
        <end position="2158"/>
    </location>
</feature>
<feature type="region of interest" description="Disordered" evidence="1">
    <location>
        <begin position="171"/>
        <end position="250"/>
    </location>
</feature>
<feature type="compositionally biased region" description="Low complexity" evidence="1">
    <location>
        <begin position="1695"/>
        <end position="1729"/>
    </location>
</feature>
<dbReference type="STRING" id="1325735.A0A428UCT7"/>
<name>A0A428UCT7_9HYPO</name>
<feature type="region of interest" description="Disordered" evidence="1">
    <location>
        <begin position="1"/>
        <end position="30"/>
    </location>
</feature>
<feature type="compositionally biased region" description="Basic residues" evidence="1">
    <location>
        <begin position="944"/>
        <end position="960"/>
    </location>
</feature>
<protein>
    <submittedName>
        <fullName evidence="2">Uncharacterized protein</fullName>
    </submittedName>
</protein>
<comment type="caution">
    <text evidence="2">The sequence shown here is derived from an EMBL/GenBank/DDBJ whole genome shotgun (WGS) entry which is preliminary data.</text>
</comment>
<feature type="compositionally biased region" description="Acidic residues" evidence="1">
    <location>
        <begin position="2027"/>
        <end position="2049"/>
    </location>
</feature>
<feature type="region of interest" description="Disordered" evidence="1">
    <location>
        <begin position="1234"/>
        <end position="1276"/>
    </location>
</feature>
<evidence type="ECO:0000313" key="2">
    <source>
        <dbReference type="EMBL" id="RSM12090.1"/>
    </source>
</evidence>
<evidence type="ECO:0000256" key="1">
    <source>
        <dbReference type="SAM" id="MobiDB-lite"/>
    </source>
</evidence>
<feature type="compositionally biased region" description="Pro residues" evidence="1">
    <location>
        <begin position="1979"/>
        <end position="1990"/>
    </location>
</feature>
<feature type="region of interest" description="Disordered" evidence="1">
    <location>
        <begin position="1575"/>
        <end position="1629"/>
    </location>
</feature>
<feature type="region of interest" description="Disordered" evidence="1">
    <location>
        <begin position="805"/>
        <end position="1095"/>
    </location>
</feature>
<proteinExistence type="predicted"/>
<feature type="compositionally biased region" description="Low complexity" evidence="1">
    <location>
        <begin position="2116"/>
        <end position="2125"/>
    </location>
</feature>
<organism evidence="2 3">
    <name type="scientific">Fusarium oligoseptatum</name>
    <dbReference type="NCBI Taxonomy" id="2604345"/>
    <lineage>
        <taxon>Eukaryota</taxon>
        <taxon>Fungi</taxon>
        <taxon>Dikarya</taxon>
        <taxon>Ascomycota</taxon>
        <taxon>Pezizomycotina</taxon>
        <taxon>Sordariomycetes</taxon>
        <taxon>Hypocreomycetidae</taxon>
        <taxon>Hypocreales</taxon>
        <taxon>Nectriaceae</taxon>
        <taxon>Fusarium</taxon>
        <taxon>Fusarium solani species complex</taxon>
    </lineage>
</organism>
<feature type="compositionally biased region" description="Basic and acidic residues" evidence="1">
    <location>
        <begin position="2010"/>
        <end position="2021"/>
    </location>
</feature>
<accession>A0A428UCT7</accession>
<dbReference type="Proteomes" id="UP000287144">
    <property type="component" value="Unassembled WGS sequence"/>
</dbReference>
<feature type="compositionally biased region" description="Basic and acidic residues" evidence="1">
    <location>
        <begin position="1079"/>
        <end position="1095"/>
    </location>
</feature>
<sequence length="2158" mass="242159">MEEPEVSAAFGTGEPTPYVSPEEAAKRVNPTITPQDRDWRRVLDTFTELHNSGNTLQKILSEHFTFHEARMLSASDRADIKNLQDVNTERYNALLRGRFLGVERDLVSKLTMLYFGLPVEPLTSLLEELVNEFNLNQPDVPMYNVQPPLHFLSAHKARNWGKDHLRGQEAPCWPMPIPTDNAPTYQDIPVPQNTSVPQKEPIMSLRGGDVDDDDDDDDDDDGGDSGDSGDSDDDNAAKGQRTLDDQFPYGTDHDYCPRFETSALPKDEWIYLYGHTGCIPFVPRKWRSYSKALRQILHLDHNSPDADPEDPEGPIDYILVHFDRKTKKSKIIVDELYLTEDSPAMKYLFEHFTGETTSDHQDCCAFFATYEGNHPPHPHHWEPHPEQFETDLTKIGHYVFDAKTGPGKDAISYTYIAFPKTKTSTFTIDKFGCNQYNANFRMAIEVLLGKPRVLEAQHGLLRLMDRNKPDTKILPPIVFDAMGQMQWVWELLHPLNNPGADWMVDFMGIKTYSTTAVIVPNYYPDPHPHLLSTEVLTGMSPFEDAFDVIQGAVKEAFNEETIARMDSIIVKGGESFEIPTDRPYRLEERLQLGKELQGMMDECLTILPVWKAGESKLFPGWPSKPDVYTDFPPLNSRLGTLFKLIDSLCSATDYRKDWRRAKDVILLKSLPPWNSLETPKTESPAFLLTTETTQAEWLAIRSAITSCDVSVSLLKATEADWWLSIAKANVWGVRPDDFDVRPWFWDVHAWNEFHAHMIKKVDGSQSLPIPRGLKRETKAAATDLPFARESNVKFTGRKGMVRVGGKERKSAFSSRRHFGTSPVFDRAKSPYISPGGLALPVPETQATQTAQTESFSRAARRAFESQSKRSVSRRGPIQQSSARPLPEPPVKPTVQNRPGTPAPPSLTKQQPEQQTRPEGETQRNVSATQSTLQLPSFLSGSSSSRRRLQPQPQRKRKRPAWLHTTGEAEPSLFVEDEDQEMSSEDPLQEEPTSSADQGRLPPDADLWGEDDDEPMEDVEVNAQEEAEEEAEEGGEEEGEPSHQQGRRPQVEFATNSEYGDDYESDSSVPSDAPVILPEHNSRPKPTEPIDKDDRARTWAEQPGIFEGWDPKAWPSCNGLGIPITGAPAEKVFRTSDSVPMFTKAVLTPNEQAELQSNFFEVRNIALKRAMQCPFEGCDFSHRLDEPEVIEQHIKLHQSNKCMWCDEPLFEWWSPEQKMAHLRKNHEGKLIRALGMKPRAGDKARPFTDSYASGSRRQQQPSGSQAGPSGGLYNTRPRPERQQVFSQFGQQGAPSAPVADMTGGNLFSQSTSRGAIPDRILQLSSELLSLVCGSSVLQPIGVAPDRVVQIISELHGLVRGVNTQRSQAGTTVPPRRATGSAQTVSRDVVEKVVDEIITKLASKDSTKKLFPATQPSAYDLAEQQKLFDSYKPTRRLQAPRKLYYPLPWYDFPGPLHYHDPPLKCPLPKCWANNFEYLRPRQIWDHFVKKHPDHTLDRCPFCQLPFAYATEKEGKKVIHQRPEDECIKHFDCHIWKLWDELMPKGSYATIDFRMDLPPPGRYEEDDLDAEVRAMLAAGSKNAARPKGAEKTTRPAARPAVPPQEKRPADTNVQEEQAVDTSKQAQDTSKENEPCAFFEKCGAIIGSMTGEQYRRHIRLCHPKEVRMVDFDSADEEETEVEAPSPRARTPAPTPRPPAQQEATEAENAQTDESNQPSSATVQSETAQSATTTSKKRKRSMKPRNQGTPQGSEDELSGVASDAPSRTPRTRTREKPAPAEPQPSEETEAYAPASESRSSATQGRGRPSKKVRKERPPRDNDGEYEDDGESTEDEPEEEPEAPKRPRRARSPDWVKKLGPGDPNFEPSDDMYCSKCLRKAPKSGNKSPSRSPLGREKELECHSDLNRCCKIRNGEGSPENLPNRSGWIRASDLPAKLGQIKSRFTEKYPAYERTIYPTKKSDSNASVWRSDPNNDDNKPYWTIPWPPYEGQPPFPGSWVDPNMPPEEWARKKRRDSWQGRQEDDPLYRYQSDEDSDDDLKPDEDDIAELQEEASNDNSSVVSGLKRRRTGDALNTPIGSGVDTAAEEEEEAGPATKKAKKTPAAKPKPKAKSAKKPRAKKAASSQPSRASSRVRQKKSGGAKSKGPAPRASRGVSEDASGAGE</sequence>
<feature type="region of interest" description="Disordered" evidence="1">
    <location>
        <begin position="1669"/>
        <end position="1893"/>
    </location>
</feature>
<feature type="compositionally biased region" description="Basic residues" evidence="1">
    <location>
        <begin position="2091"/>
        <end position="2115"/>
    </location>
</feature>
<feature type="compositionally biased region" description="Polar residues" evidence="1">
    <location>
        <begin position="922"/>
        <end position="931"/>
    </location>
</feature>
<feature type="compositionally biased region" description="Low complexity" evidence="1">
    <location>
        <begin position="932"/>
        <end position="943"/>
    </location>
</feature>
<feature type="compositionally biased region" description="Acidic residues" evidence="1">
    <location>
        <begin position="974"/>
        <end position="988"/>
    </location>
</feature>
<feature type="compositionally biased region" description="Acidic residues" evidence="1">
    <location>
        <begin position="1006"/>
        <end position="1038"/>
    </location>
</feature>
<reference evidence="2 3" key="1">
    <citation type="submission" date="2017-06" db="EMBL/GenBank/DDBJ databases">
        <title>Comparative genomic analysis of Ambrosia Fusariam Clade fungi.</title>
        <authorList>
            <person name="Stajich J.E."/>
            <person name="Carrillo J."/>
            <person name="Kijimoto T."/>
            <person name="Eskalen A."/>
            <person name="O'Donnell K."/>
            <person name="Kasson M."/>
        </authorList>
    </citation>
    <scope>NUCLEOTIDE SEQUENCE [LARGE SCALE GENOMIC DNA]</scope>
    <source>
        <strain evidence="2 3">NRRL62579</strain>
    </source>
</reference>
<dbReference type="EMBL" id="NKCK01000015">
    <property type="protein sequence ID" value="RSM12090.1"/>
    <property type="molecule type" value="Genomic_DNA"/>
</dbReference>
<feature type="compositionally biased region" description="Low complexity" evidence="1">
    <location>
        <begin position="1251"/>
        <end position="1266"/>
    </location>
</feature>